<gene>
    <name evidence="4" type="ORF">PVAG01_06897</name>
</gene>
<dbReference type="SUPFAM" id="SSF54506">
    <property type="entry name" value="Diaminopimelate epimerase-like"/>
    <property type="match status" value="1"/>
</dbReference>
<dbReference type="Proteomes" id="UP001629113">
    <property type="component" value="Unassembled WGS sequence"/>
</dbReference>
<comment type="similarity">
    <text evidence="2">Belongs to the proline racemase family.</text>
</comment>
<evidence type="ECO:0000256" key="1">
    <source>
        <dbReference type="ARBA" id="ARBA00001148"/>
    </source>
</evidence>
<proteinExistence type="inferred from homology"/>
<evidence type="ECO:0000313" key="4">
    <source>
        <dbReference type="EMBL" id="KAL3422741.1"/>
    </source>
</evidence>
<keyword evidence="5" id="KW-1185">Reference proteome</keyword>
<evidence type="ECO:0000256" key="3">
    <source>
        <dbReference type="ARBA" id="ARBA00013105"/>
    </source>
</evidence>
<dbReference type="Gene3D" id="3.10.310.10">
    <property type="entry name" value="Diaminopimelate Epimerase, Chain A, domain 1"/>
    <property type="match status" value="2"/>
</dbReference>
<dbReference type="EMBL" id="JBFCZG010000005">
    <property type="protein sequence ID" value="KAL3422741.1"/>
    <property type="molecule type" value="Genomic_DNA"/>
</dbReference>
<dbReference type="PANTHER" id="PTHR33442:SF1">
    <property type="entry name" value="TRANS-3-HYDROXY-L-PROLINE DEHYDRATASE"/>
    <property type="match status" value="1"/>
</dbReference>
<organism evidence="4 5">
    <name type="scientific">Phlyctema vagabunda</name>
    <dbReference type="NCBI Taxonomy" id="108571"/>
    <lineage>
        <taxon>Eukaryota</taxon>
        <taxon>Fungi</taxon>
        <taxon>Dikarya</taxon>
        <taxon>Ascomycota</taxon>
        <taxon>Pezizomycotina</taxon>
        <taxon>Leotiomycetes</taxon>
        <taxon>Helotiales</taxon>
        <taxon>Dermateaceae</taxon>
        <taxon>Phlyctema</taxon>
    </lineage>
</organism>
<evidence type="ECO:0000256" key="2">
    <source>
        <dbReference type="ARBA" id="ARBA00007529"/>
    </source>
</evidence>
<reference evidence="4 5" key="1">
    <citation type="submission" date="2024-06" db="EMBL/GenBank/DDBJ databases">
        <title>Complete genome of Phlyctema vagabunda strain 19-DSS-EL-015.</title>
        <authorList>
            <person name="Fiorenzani C."/>
        </authorList>
    </citation>
    <scope>NUCLEOTIDE SEQUENCE [LARGE SCALE GENOMIC DNA]</scope>
    <source>
        <strain evidence="4 5">19-DSS-EL-015</strain>
    </source>
</reference>
<evidence type="ECO:0000313" key="5">
    <source>
        <dbReference type="Proteomes" id="UP001629113"/>
    </source>
</evidence>
<protein>
    <recommendedName>
        <fullName evidence="3">trans-L-3-hydroxyproline dehydratase</fullName>
        <ecNumber evidence="3">4.2.1.77</ecNumber>
    </recommendedName>
</protein>
<dbReference type="PANTHER" id="PTHR33442">
    <property type="entry name" value="TRANS-3-HYDROXY-L-PROLINE DEHYDRATASE"/>
    <property type="match status" value="1"/>
</dbReference>
<dbReference type="InterPro" id="IPR008794">
    <property type="entry name" value="Pro_racemase_fam"/>
</dbReference>
<comment type="catalytic activity">
    <reaction evidence="1">
        <text>trans-3-hydroxy-L-proline = 1-pyrroline-2-carboxylate + H2O</text>
        <dbReference type="Rhea" id="RHEA:10320"/>
        <dbReference type="ChEBI" id="CHEBI:15377"/>
        <dbReference type="ChEBI" id="CHEBI:39785"/>
        <dbReference type="ChEBI" id="CHEBI:57938"/>
        <dbReference type="EC" id="4.2.1.77"/>
    </reaction>
</comment>
<sequence length="400" mass="44263">MDIYKRLQTATETTLQCVDMHTTGESVRIVLRGIPEIQATPLLEQQQIFKSDALDRIRRQLMREPRGHKEMFGVVLRPKTERTASGEADMGCLFMHHSGYEDMCGHSTVALGRFLVDTWDEDVFPGRRKLVFDAERKLTILRLHVPAGIVRVEVPSTDDGRAVDTSRKIAFFSVPSFATAIELQIDIPSEMQQESHEGVLVDISYGGNFFVVVQAANLGFPDGLKDVDLVQLDCAAKALKDLIIAGPQYRGYFKKPDEDVVSERQFSVIVVHRDPAGNCTPEKGTDGSEMGICFFGNQQIDRSPTGSSVAARMALAHARKQRKLAQKWTYHSLVSASHGQGAFVAEVAEEIEVRGAGNGRGVVVRIEGEAFYTGSVSFVIEAGDQISREGFYLDELPSRI</sequence>
<comment type="caution">
    <text evidence="4">The sequence shown here is derived from an EMBL/GenBank/DDBJ whole genome shotgun (WGS) entry which is preliminary data.</text>
</comment>
<dbReference type="SFLD" id="SFLDS00028">
    <property type="entry name" value="Proline_Racemase"/>
    <property type="match status" value="1"/>
</dbReference>
<dbReference type="EC" id="4.2.1.77" evidence="3"/>
<dbReference type="Pfam" id="PF05544">
    <property type="entry name" value="Pro_racemase"/>
    <property type="match status" value="1"/>
</dbReference>
<accession>A0ABR4PHD7</accession>
<name>A0ABR4PHD7_9HELO</name>